<dbReference type="InterPro" id="IPR014721">
    <property type="entry name" value="Ribsml_uS5_D2-typ_fold_subgr"/>
</dbReference>
<evidence type="ECO:0000256" key="3">
    <source>
        <dbReference type="ARBA" id="ARBA00023134"/>
    </source>
</evidence>
<dbReference type="SMART" id="SM00838">
    <property type="entry name" value="EFG_C"/>
    <property type="match status" value="1"/>
</dbReference>
<dbReference type="GO" id="GO:0032790">
    <property type="term" value="P:ribosome disassembly"/>
    <property type="evidence" value="ECO:0007669"/>
    <property type="project" value="TreeGrafter"/>
</dbReference>
<dbReference type="Pfam" id="PF03764">
    <property type="entry name" value="EFG_IV"/>
    <property type="match status" value="1"/>
</dbReference>
<protein>
    <submittedName>
        <fullName evidence="6">TetM/TetW/TetO/TetS family tetracycline resistance ribosomal protection protein</fullName>
    </submittedName>
</protein>
<dbReference type="PROSITE" id="PS51722">
    <property type="entry name" value="G_TR_2"/>
    <property type="match status" value="1"/>
</dbReference>
<dbReference type="GO" id="GO:0003924">
    <property type="term" value="F:GTPase activity"/>
    <property type="evidence" value="ECO:0007669"/>
    <property type="project" value="InterPro"/>
</dbReference>
<dbReference type="EMBL" id="CP048286">
    <property type="protein sequence ID" value="QHW32288.1"/>
    <property type="molecule type" value="Genomic_DNA"/>
</dbReference>
<dbReference type="SUPFAM" id="SSF52540">
    <property type="entry name" value="P-loop containing nucleoside triphosphate hydrolases"/>
    <property type="match status" value="1"/>
</dbReference>
<dbReference type="SMART" id="SM00889">
    <property type="entry name" value="EFG_IV"/>
    <property type="match status" value="1"/>
</dbReference>
<dbReference type="PANTHER" id="PTHR43261:SF1">
    <property type="entry name" value="RIBOSOME-RELEASING FACTOR 2, MITOCHONDRIAL"/>
    <property type="match status" value="1"/>
</dbReference>
<dbReference type="Gene3D" id="3.40.50.300">
    <property type="entry name" value="P-loop containing nucleotide triphosphate hydrolases"/>
    <property type="match status" value="1"/>
</dbReference>
<reference evidence="6 7" key="1">
    <citation type="submission" date="2020-02" db="EMBL/GenBank/DDBJ databases">
        <title>Paenibacillus sp. nov., isolated from rhizosphere soil of tomato.</title>
        <authorList>
            <person name="Weon H.-Y."/>
            <person name="Lee S.A."/>
        </authorList>
    </citation>
    <scope>NUCLEOTIDE SEQUENCE [LARGE SCALE GENOMIC DNA]</scope>
    <source>
        <strain evidence="6 7">14171R-81</strain>
    </source>
</reference>
<dbReference type="SUPFAM" id="SSF54980">
    <property type="entry name" value="EF-G C-terminal domain-like"/>
    <property type="match status" value="2"/>
</dbReference>
<dbReference type="RefSeq" id="WP_162641571.1">
    <property type="nucleotide sequence ID" value="NZ_CP048286.1"/>
</dbReference>
<name>A0A6C0P1E0_9BACL</name>
<dbReference type="NCBIfam" id="TIGR00231">
    <property type="entry name" value="small_GTP"/>
    <property type="match status" value="1"/>
</dbReference>
<evidence type="ECO:0000256" key="2">
    <source>
        <dbReference type="ARBA" id="ARBA00022917"/>
    </source>
</evidence>
<dbReference type="GO" id="GO:0046677">
    <property type="term" value="P:response to antibiotic"/>
    <property type="evidence" value="ECO:0007669"/>
    <property type="project" value="UniProtKB-KW"/>
</dbReference>
<organism evidence="6 7">
    <name type="scientific">Paenibacillus rhizovicinus</name>
    <dbReference type="NCBI Taxonomy" id="2704463"/>
    <lineage>
        <taxon>Bacteria</taxon>
        <taxon>Bacillati</taxon>
        <taxon>Bacillota</taxon>
        <taxon>Bacilli</taxon>
        <taxon>Bacillales</taxon>
        <taxon>Paenibacillaceae</taxon>
        <taxon>Paenibacillus</taxon>
    </lineage>
</organism>
<evidence type="ECO:0000256" key="1">
    <source>
        <dbReference type="ARBA" id="ARBA00022741"/>
    </source>
</evidence>
<evidence type="ECO:0000259" key="5">
    <source>
        <dbReference type="PROSITE" id="PS51722"/>
    </source>
</evidence>
<keyword evidence="1" id="KW-0547">Nucleotide-binding</keyword>
<dbReference type="InterPro" id="IPR009000">
    <property type="entry name" value="Transl_B-barrel_sf"/>
</dbReference>
<dbReference type="Gene3D" id="2.40.30.10">
    <property type="entry name" value="Translation factors"/>
    <property type="match status" value="1"/>
</dbReference>
<dbReference type="InterPro" id="IPR005517">
    <property type="entry name" value="Transl_elong_EFG/EF2_IV"/>
</dbReference>
<keyword evidence="3" id="KW-0342">GTP-binding</keyword>
<dbReference type="InterPro" id="IPR035647">
    <property type="entry name" value="EFG_III/V"/>
</dbReference>
<dbReference type="GO" id="GO:0006412">
    <property type="term" value="P:translation"/>
    <property type="evidence" value="ECO:0007669"/>
    <property type="project" value="UniProtKB-KW"/>
</dbReference>
<keyword evidence="2" id="KW-0648">Protein biosynthesis</keyword>
<dbReference type="SUPFAM" id="SSF54211">
    <property type="entry name" value="Ribosomal protein S5 domain 2-like"/>
    <property type="match status" value="1"/>
</dbReference>
<dbReference type="Gene3D" id="3.30.70.870">
    <property type="entry name" value="Elongation Factor G (Translational Gtpase), domain 3"/>
    <property type="match status" value="1"/>
</dbReference>
<dbReference type="Proteomes" id="UP000479114">
    <property type="component" value="Chromosome"/>
</dbReference>
<dbReference type="Pfam" id="PF00679">
    <property type="entry name" value="EFG_C"/>
    <property type="match status" value="1"/>
</dbReference>
<sequence length="651" mass="72862">MNPITIGMFAHVDAGKTTFAEQLLYHTHSIRERGRVDHKDAYLDSHDIERARGITVFADQAVMTYQGSTYYLIDTPGHVDFSPEMERAVQVMDYAILVISAVEGIQGHTETVWQLLHKHRIPTFFFINKIDRVGAEVDRVFEDIRMHLTADACMLTDSFAGGNVGEALLEFMAERDETLLDAFLAGTEGQAFWLRALQDKIRGHQLFPCASGSALQDIGVIEFMDQLHRLTTVDYDDQAPFGGRVYKIRHDSNGVRLTYIKGLSGTLKVRDELCYPGREDRMCEKATRLLIINGSKSQAVDQVRAGDLFAVTGLSSAEAGQGIGVYSDRLVYELVPTLTSKVIFPDSLNVKDVLKAFQVLNAEDPSLNVIWEESLQEIHIHVMGLIQLEVLEQLAKERFQIPVSFGKPEILYKETILSAVNGYGHFEPLKHYAEVHLRLEPAERGSGITFENACHANDLSIGNQNLVKTHLYERDHHGLLTGMPLTDVRITLLTGAAHNEHTHGGDFREAAFRALRQGLEKAENVLLEPYYEFKIKVEIDHMGKVLSDIQRASGQFEPPHATASHAVITGRVPVATFMDYGTELASFTHGKGIAQFVFGGYDRCHNEQAVIERKNYRKDADPLYSSSSIFCAKGHGYTVAWDEAEAKMHLL</sequence>
<evidence type="ECO:0000313" key="6">
    <source>
        <dbReference type="EMBL" id="QHW32288.1"/>
    </source>
</evidence>
<dbReference type="PRINTS" id="PR00315">
    <property type="entry name" value="ELONGATNFCT"/>
</dbReference>
<dbReference type="InterPro" id="IPR000640">
    <property type="entry name" value="EFG_V-like"/>
</dbReference>
<dbReference type="KEGG" id="prz:GZH47_16730"/>
<dbReference type="InterPro" id="IPR035650">
    <property type="entry name" value="Tet_C"/>
</dbReference>
<dbReference type="InterPro" id="IPR000795">
    <property type="entry name" value="T_Tr_GTP-bd_dom"/>
</dbReference>
<keyword evidence="4" id="KW-0046">Antibiotic resistance</keyword>
<gene>
    <name evidence="6" type="ORF">GZH47_16730</name>
</gene>
<dbReference type="PRINTS" id="PR01037">
    <property type="entry name" value="TCRTETOQM"/>
</dbReference>
<evidence type="ECO:0000256" key="4">
    <source>
        <dbReference type="ARBA" id="ARBA00023251"/>
    </source>
</evidence>
<dbReference type="InterPro" id="IPR020568">
    <property type="entry name" value="Ribosomal_Su5_D2-typ_SF"/>
</dbReference>
<dbReference type="InterPro" id="IPR027417">
    <property type="entry name" value="P-loop_NTPase"/>
</dbReference>
<dbReference type="GO" id="GO:0005525">
    <property type="term" value="F:GTP binding"/>
    <property type="evidence" value="ECO:0007669"/>
    <property type="project" value="UniProtKB-KW"/>
</dbReference>
<proteinExistence type="predicted"/>
<dbReference type="PANTHER" id="PTHR43261">
    <property type="entry name" value="TRANSLATION ELONGATION FACTOR G-RELATED"/>
    <property type="match status" value="1"/>
</dbReference>
<dbReference type="Pfam" id="PF00009">
    <property type="entry name" value="GTP_EFTU"/>
    <property type="match status" value="1"/>
</dbReference>
<dbReference type="SUPFAM" id="SSF50447">
    <property type="entry name" value="Translation proteins"/>
    <property type="match status" value="1"/>
</dbReference>
<dbReference type="CDD" id="cd03711">
    <property type="entry name" value="Tet_C"/>
    <property type="match status" value="1"/>
</dbReference>
<dbReference type="Gene3D" id="3.30.230.10">
    <property type="match status" value="1"/>
</dbReference>
<feature type="domain" description="Tr-type G" evidence="5">
    <location>
        <begin position="1"/>
        <end position="235"/>
    </location>
</feature>
<keyword evidence="7" id="KW-1185">Reference proteome</keyword>
<dbReference type="Gene3D" id="3.30.70.240">
    <property type="match status" value="1"/>
</dbReference>
<dbReference type="InterPro" id="IPR005225">
    <property type="entry name" value="Small_GTP-bd"/>
</dbReference>
<dbReference type="AlphaFoldDB" id="A0A6C0P1E0"/>
<accession>A0A6C0P1E0</accession>
<evidence type="ECO:0000313" key="7">
    <source>
        <dbReference type="Proteomes" id="UP000479114"/>
    </source>
</evidence>